<dbReference type="InterPro" id="IPR029525">
    <property type="entry name" value="INO80C/Ies6"/>
</dbReference>
<feature type="compositionally biased region" description="Basic and acidic residues" evidence="5">
    <location>
        <begin position="48"/>
        <end position="57"/>
    </location>
</feature>
<feature type="region of interest" description="Disordered" evidence="5">
    <location>
        <begin position="1"/>
        <end position="80"/>
    </location>
</feature>
<evidence type="ECO:0000259" key="6">
    <source>
        <dbReference type="SMART" id="SM00993"/>
    </source>
</evidence>
<evidence type="ECO:0000256" key="4">
    <source>
        <dbReference type="ARBA" id="ARBA00023242"/>
    </source>
</evidence>
<dbReference type="InParanoid" id="A0A4Q1BQF4"/>
<dbReference type="EMBL" id="SDIL01000022">
    <property type="protein sequence ID" value="RXK40164.1"/>
    <property type="molecule type" value="Genomic_DNA"/>
</dbReference>
<sequence>MSNLNDTSVHPTGVQGAYAGVQNPSSSSVPKESDKYADEGTLSGHAPSSEDPKRDVVEGAPGVIEGTELAPLGEDKIAPDPSLIDQATALARQAVEAVTGSKPKAILKVPRKSNTATPALSEADQPPLVDRLSYADIPKPFKNPHFHSHLPYRTASTTLSVKKNVKQILTLERERYSGGDGFLSAAQTLARSRGETLEVAKKKKKESTGKRGNIANLRRGNKPGPGVKEVEESARTSPIEEEEEEDDAMEGIEGGDGKEESERNGIKGDEIKSEVKEVFTYHTPTAPPSLFPPKKYCDITGLHAGYTDPRTKLRYKGLEIWHVVRGLGPGGDQAYLSLRGAQTSLK</sequence>
<evidence type="ECO:0000313" key="7">
    <source>
        <dbReference type="EMBL" id="RXK40164.1"/>
    </source>
</evidence>
<comment type="subcellular location">
    <subcellularLocation>
        <location evidence="1">Nucleus</location>
    </subcellularLocation>
</comment>
<dbReference type="PANTHER" id="PTHR31200">
    <property type="entry name" value="INO80 COMPLEX SUBUNIT C"/>
    <property type="match status" value="1"/>
</dbReference>
<organism evidence="7 8">
    <name type="scientific">Tremella mesenterica</name>
    <name type="common">Jelly fungus</name>
    <dbReference type="NCBI Taxonomy" id="5217"/>
    <lineage>
        <taxon>Eukaryota</taxon>
        <taxon>Fungi</taxon>
        <taxon>Dikarya</taxon>
        <taxon>Basidiomycota</taxon>
        <taxon>Agaricomycotina</taxon>
        <taxon>Tremellomycetes</taxon>
        <taxon>Tremellales</taxon>
        <taxon>Tremellaceae</taxon>
        <taxon>Tremella</taxon>
    </lineage>
</organism>
<dbReference type="PANTHER" id="PTHR31200:SF1">
    <property type="entry name" value="INO80 COMPLEX SUBUNIT C"/>
    <property type="match status" value="1"/>
</dbReference>
<keyword evidence="2" id="KW-0805">Transcription regulation</keyword>
<gene>
    <name evidence="7" type="ORF">M231_02622</name>
</gene>
<dbReference type="GO" id="GO:0031011">
    <property type="term" value="C:Ino80 complex"/>
    <property type="evidence" value="ECO:0007669"/>
    <property type="project" value="InterPro"/>
</dbReference>
<feature type="compositionally biased region" description="Polar residues" evidence="5">
    <location>
        <begin position="1"/>
        <end position="10"/>
    </location>
</feature>
<dbReference type="VEuPathDB" id="FungiDB:TREMEDRAFT_61235"/>
<accession>A0A4Q1BQF4</accession>
<dbReference type="Pfam" id="PF08265">
    <property type="entry name" value="YL1_C"/>
    <property type="match status" value="1"/>
</dbReference>
<evidence type="ECO:0000313" key="8">
    <source>
        <dbReference type="Proteomes" id="UP000289152"/>
    </source>
</evidence>
<dbReference type="GO" id="GO:0006338">
    <property type="term" value="P:chromatin remodeling"/>
    <property type="evidence" value="ECO:0007669"/>
    <property type="project" value="InterPro"/>
</dbReference>
<reference evidence="7 8" key="1">
    <citation type="submission" date="2016-06" db="EMBL/GenBank/DDBJ databases">
        <title>Evolution of pathogenesis and genome organization in the Tremellales.</title>
        <authorList>
            <person name="Cuomo C."/>
            <person name="Litvintseva A."/>
            <person name="Heitman J."/>
            <person name="Chen Y."/>
            <person name="Sun S."/>
            <person name="Springer D."/>
            <person name="Dromer F."/>
            <person name="Young S."/>
            <person name="Zeng Q."/>
            <person name="Chapman S."/>
            <person name="Gujja S."/>
            <person name="Saif S."/>
            <person name="Birren B."/>
        </authorList>
    </citation>
    <scope>NUCLEOTIDE SEQUENCE [LARGE SCALE GENOMIC DNA]</scope>
    <source>
        <strain evidence="7 8">ATCC 28783</strain>
    </source>
</reference>
<comment type="caution">
    <text evidence="7">The sequence shown here is derived from an EMBL/GenBank/DDBJ whole genome shotgun (WGS) entry which is preliminary data.</text>
</comment>
<dbReference type="OrthoDB" id="49520at2759"/>
<feature type="compositionally biased region" description="Acidic residues" evidence="5">
    <location>
        <begin position="239"/>
        <end position="250"/>
    </location>
</feature>
<evidence type="ECO:0000256" key="5">
    <source>
        <dbReference type="SAM" id="MobiDB-lite"/>
    </source>
</evidence>
<evidence type="ECO:0000256" key="1">
    <source>
        <dbReference type="ARBA" id="ARBA00004123"/>
    </source>
</evidence>
<dbReference type="VEuPathDB" id="FungiDB:TREMEDRAFT_29122"/>
<dbReference type="Proteomes" id="UP000289152">
    <property type="component" value="Unassembled WGS sequence"/>
</dbReference>
<keyword evidence="8" id="KW-1185">Reference proteome</keyword>
<feature type="compositionally biased region" description="Basic and acidic residues" evidence="5">
    <location>
        <begin position="255"/>
        <end position="270"/>
    </location>
</feature>
<evidence type="ECO:0000256" key="3">
    <source>
        <dbReference type="ARBA" id="ARBA00023163"/>
    </source>
</evidence>
<proteinExistence type="predicted"/>
<feature type="domain" description="Vps72/YL1 C-terminal" evidence="6">
    <location>
        <begin position="295"/>
        <end position="324"/>
    </location>
</feature>
<dbReference type="SMART" id="SM00993">
    <property type="entry name" value="YL1_C"/>
    <property type="match status" value="1"/>
</dbReference>
<keyword evidence="4" id="KW-0539">Nucleus</keyword>
<protein>
    <recommendedName>
        <fullName evidence="6">Vps72/YL1 C-terminal domain-containing protein</fullName>
    </recommendedName>
</protein>
<dbReference type="STRING" id="5217.A0A4Q1BQF4"/>
<name>A0A4Q1BQF4_TREME</name>
<dbReference type="AlphaFoldDB" id="A0A4Q1BQF4"/>
<feature type="region of interest" description="Disordered" evidence="5">
    <location>
        <begin position="196"/>
        <end position="270"/>
    </location>
</feature>
<dbReference type="InterPro" id="IPR013272">
    <property type="entry name" value="Vps72/YL1_C"/>
</dbReference>
<keyword evidence="3" id="KW-0804">Transcription</keyword>
<evidence type="ECO:0000256" key="2">
    <source>
        <dbReference type="ARBA" id="ARBA00023015"/>
    </source>
</evidence>